<dbReference type="EMBL" id="VMTP01000100">
    <property type="protein sequence ID" value="TVT77345.1"/>
    <property type="molecule type" value="Genomic_DNA"/>
</dbReference>
<organism evidence="5 6">
    <name type="scientific">Acinetobacter colistiniresistens</name>
    <dbReference type="NCBI Taxonomy" id="280145"/>
    <lineage>
        <taxon>Bacteria</taxon>
        <taxon>Pseudomonadati</taxon>
        <taxon>Pseudomonadota</taxon>
        <taxon>Gammaproteobacteria</taxon>
        <taxon>Moraxellales</taxon>
        <taxon>Moraxellaceae</taxon>
        <taxon>Acinetobacter</taxon>
    </lineage>
</organism>
<comment type="caution">
    <text evidence="5">The sequence shown here is derived from an EMBL/GenBank/DDBJ whole genome shotgun (WGS) entry which is preliminary data.</text>
</comment>
<dbReference type="InterPro" id="IPR029045">
    <property type="entry name" value="ClpP/crotonase-like_dom_sf"/>
</dbReference>
<gene>
    <name evidence="5" type="ORF">FPV60_19095</name>
</gene>
<proteinExistence type="inferred from homology"/>
<evidence type="ECO:0000256" key="2">
    <source>
        <dbReference type="ARBA" id="ARBA00005254"/>
    </source>
</evidence>
<name>A0A558EVB7_9GAMM</name>
<evidence type="ECO:0000256" key="3">
    <source>
        <dbReference type="ARBA" id="ARBA00023140"/>
    </source>
</evidence>
<dbReference type="Proteomes" id="UP000316981">
    <property type="component" value="Unassembled WGS sequence"/>
</dbReference>
<dbReference type="InterPro" id="IPR051053">
    <property type="entry name" value="ECH/Chromodomain_protein"/>
</dbReference>
<evidence type="ECO:0000256" key="4">
    <source>
        <dbReference type="ARBA" id="ARBA00023235"/>
    </source>
</evidence>
<dbReference type="InterPro" id="IPR001753">
    <property type="entry name" value="Enoyl-CoA_hydra/iso"/>
</dbReference>
<protein>
    <submittedName>
        <fullName evidence="5">Enoyl-CoA hydratase</fullName>
    </submittedName>
</protein>
<dbReference type="PANTHER" id="PTHR43684:SF1">
    <property type="entry name" value="ENOYL-COA DELTA ISOMERASE 2"/>
    <property type="match status" value="1"/>
</dbReference>
<dbReference type="InterPro" id="IPR014748">
    <property type="entry name" value="Enoyl-CoA_hydra_C"/>
</dbReference>
<dbReference type="SUPFAM" id="SSF52096">
    <property type="entry name" value="ClpP/crotonase"/>
    <property type="match status" value="1"/>
</dbReference>
<evidence type="ECO:0000313" key="6">
    <source>
        <dbReference type="Proteomes" id="UP000316981"/>
    </source>
</evidence>
<dbReference type="Pfam" id="PF00378">
    <property type="entry name" value="ECH_1"/>
    <property type="match status" value="1"/>
</dbReference>
<keyword evidence="3" id="KW-0576">Peroxisome</keyword>
<comment type="subcellular location">
    <subcellularLocation>
        <location evidence="1">Peroxisome</location>
    </subcellularLocation>
</comment>
<keyword evidence="4" id="KW-0413">Isomerase</keyword>
<dbReference type="CDD" id="cd06558">
    <property type="entry name" value="crotonase-like"/>
    <property type="match status" value="1"/>
</dbReference>
<accession>A0A558EVB7</accession>
<dbReference type="PANTHER" id="PTHR43684">
    <property type="match status" value="1"/>
</dbReference>
<dbReference type="Gene3D" id="3.90.226.10">
    <property type="entry name" value="2-enoyl-CoA Hydratase, Chain A, domain 1"/>
    <property type="match status" value="1"/>
</dbReference>
<dbReference type="GO" id="GO:0004165">
    <property type="term" value="F:delta(3)-delta(2)-enoyl-CoA isomerase activity"/>
    <property type="evidence" value="ECO:0007669"/>
    <property type="project" value="UniProtKB-ARBA"/>
</dbReference>
<reference evidence="5 6" key="1">
    <citation type="submission" date="2019-07" db="EMBL/GenBank/DDBJ databases">
        <title>Draft Genome Sequence of the first blaOXA-58-Harboring Acinetobacter colistiniresistens clinical isolate from Brazil.</title>
        <authorList>
            <person name="Favaro L.S."/>
            <person name="Paula-Petroli S.B."/>
            <person name="Moura C.F."/>
            <person name="Tognim M.C.B."/>
            <person name="Venancio E.J."/>
            <person name="Yamada-Ogatta S.F."/>
            <person name="Carrara-Marroni F.E."/>
        </authorList>
    </citation>
    <scope>NUCLEOTIDE SEQUENCE [LARGE SCALE GENOMIC DNA]</scope>
    <source>
        <strain evidence="5 6">DL</strain>
    </source>
</reference>
<dbReference type="AlphaFoldDB" id="A0A558EVB7"/>
<sequence>MLDYLKNQTPHLNFDLIDGILTISILRPKAKNALNSEMYTQLAQAFIDADEATDIHVIILRGNETDFTAGNDMSYFLSLAQTQATTLDEDIFPPFHFLKALAQCSKPIIAAIRGCTIGVGVTLLFHCDLVFAEDNAIFQLPFVNLGLSVEGATSLFMTPQAGYHLAAELLLTGEKFNAEKALTARLINQIVPDAYTYAHQQAQKMGQLSLTSLRIIKKQIKFPIEQILQCIDQEAEIVATRIKSAETLAAVSSFLQTRSLEFPQFPKNYS</sequence>
<comment type="similarity">
    <text evidence="2">Belongs to the enoyl-CoA hydratase/isomerase family.</text>
</comment>
<dbReference type="RefSeq" id="WP_005243377.1">
    <property type="nucleotide sequence ID" value="NZ_VMTP01000100.1"/>
</dbReference>
<dbReference type="Gene3D" id="1.10.12.10">
    <property type="entry name" value="Lyase 2-enoyl-coa Hydratase, Chain A, domain 2"/>
    <property type="match status" value="1"/>
</dbReference>
<evidence type="ECO:0000256" key="1">
    <source>
        <dbReference type="ARBA" id="ARBA00004275"/>
    </source>
</evidence>
<evidence type="ECO:0000313" key="5">
    <source>
        <dbReference type="EMBL" id="TVT77345.1"/>
    </source>
</evidence>